<dbReference type="AlphaFoldDB" id="A0AA42CJF6"/>
<dbReference type="RefSeq" id="WP_282585757.1">
    <property type="nucleotide sequence ID" value="NZ_JAMOIM010000009.1"/>
</dbReference>
<dbReference type="SUPFAM" id="SSF53335">
    <property type="entry name" value="S-adenosyl-L-methionine-dependent methyltransferases"/>
    <property type="match status" value="1"/>
</dbReference>
<dbReference type="Pfam" id="PF05401">
    <property type="entry name" value="NodS"/>
    <property type="match status" value="1"/>
</dbReference>
<evidence type="ECO:0000256" key="1">
    <source>
        <dbReference type="ARBA" id="ARBA00022603"/>
    </source>
</evidence>
<sequence length="196" mass="21487">MRDETLPLSHFEAFYARGGPDPWHFATSRYEAAKYDATLSALPRARYAKALEVGCSVGVFTARLAERCDDLLAIEPVAKALQAAQALNAARSWVRFSSAFIPADWPNERFDLVILSEVLDYLGSADLAKLAECLSGSIEPTGDVVMVHWVGKKGGAAKSTESSEILIKATKGFLRPSCQHRNSDYRLDVLHRDVSA</sequence>
<dbReference type="EMBL" id="JAMOIM010000009">
    <property type="protein sequence ID" value="MCW6509394.1"/>
    <property type="molecule type" value="Genomic_DNA"/>
</dbReference>
<name>A0AA42CJF6_9HYPH</name>
<evidence type="ECO:0000313" key="5">
    <source>
        <dbReference type="Proteomes" id="UP001165667"/>
    </source>
</evidence>
<proteinExistence type="predicted"/>
<comment type="caution">
    <text evidence="4">The sequence shown here is derived from an EMBL/GenBank/DDBJ whole genome shotgun (WGS) entry which is preliminary data.</text>
</comment>
<organism evidence="4 5">
    <name type="scientific">Lichenifustis flavocetrariae</name>
    <dbReference type="NCBI Taxonomy" id="2949735"/>
    <lineage>
        <taxon>Bacteria</taxon>
        <taxon>Pseudomonadati</taxon>
        <taxon>Pseudomonadota</taxon>
        <taxon>Alphaproteobacteria</taxon>
        <taxon>Hyphomicrobiales</taxon>
        <taxon>Lichenihabitantaceae</taxon>
        <taxon>Lichenifustis</taxon>
    </lineage>
</organism>
<protein>
    <submittedName>
        <fullName evidence="4">Nodulation S family protein</fullName>
    </submittedName>
</protein>
<dbReference type="PANTHER" id="PTHR43464:SF19">
    <property type="entry name" value="UBIQUINONE BIOSYNTHESIS O-METHYLTRANSFERASE, MITOCHONDRIAL"/>
    <property type="match status" value="1"/>
</dbReference>
<dbReference type="CDD" id="cd02440">
    <property type="entry name" value="AdoMet_MTases"/>
    <property type="match status" value="1"/>
</dbReference>
<keyword evidence="1" id="KW-0489">Methyltransferase</keyword>
<keyword evidence="2" id="KW-0808">Transferase</keyword>
<dbReference type="GO" id="GO:0009312">
    <property type="term" value="P:oligosaccharide biosynthetic process"/>
    <property type="evidence" value="ECO:0007669"/>
    <property type="project" value="InterPro"/>
</dbReference>
<keyword evidence="5" id="KW-1185">Reference proteome</keyword>
<gene>
    <name evidence="4" type="ORF">M8523_15330</name>
</gene>
<accession>A0AA42CJF6</accession>
<evidence type="ECO:0000256" key="3">
    <source>
        <dbReference type="ARBA" id="ARBA00022691"/>
    </source>
</evidence>
<evidence type="ECO:0000313" key="4">
    <source>
        <dbReference type="EMBL" id="MCW6509394.1"/>
    </source>
</evidence>
<dbReference type="GO" id="GO:0032259">
    <property type="term" value="P:methylation"/>
    <property type="evidence" value="ECO:0007669"/>
    <property type="project" value="UniProtKB-KW"/>
</dbReference>
<dbReference type="Gene3D" id="3.40.50.150">
    <property type="entry name" value="Vaccinia Virus protein VP39"/>
    <property type="match status" value="1"/>
</dbReference>
<dbReference type="PANTHER" id="PTHR43464">
    <property type="entry name" value="METHYLTRANSFERASE"/>
    <property type="match status" value="1"/>
</dbReference>
<evidence type="ECO:0000256" key="2">
    <source>
        <dbReference type="ARBA" id="ARBA00022679"/>
    </source>
</evidence>
<dbReference type="InterPro" id="IPR008715">
    <property type="entry name" value="SAM-MeTfrase_NodS-like"/>
</dbReference>
<dbReference type="Proteomes" id="UP001165667">
    <property type="component" value="Unassembled WGS sequence"/>
</dbReference>
<dbReference type="InterPro" id="IPR029063">
    <property type="entry name" value="SAM-dependent_MTases_sf"/>
</dbReference>
<keyword evidence="3" id="KW-0949">S-adenosyl-L-methionine</keyword>
<dbReference type="GO" id="GO:0008757">
    <property type="term" value="F:S-adenosylmethionine-dependent methyltransferase activity"/>
    <property type="evidence" value="ECO:0007669"/>
    <property type="project" value="InterPro"/>
</dbReference>
<reference evidence="4" key="1">
    <citation type="submission" date="2022-05" db="EMBL/GenBank/DDBJ databases">
        <authorList>
            <person name="Pankratov T."/>
        </authorList>
    </citation>
    <scope>NUCLEOTIDE SEQUENCE</scope>
    <source>
        <strain evidence="4">BP6-180914</strain>
    </source>
</reference>